<dbReference type="Proteomes" id="UP000240429">
    <property type="component" value="Unassembled WGS sequence"/>
</dbReference>
<evidence type="ECO:0000259" key="3">
    <source>
        <dbReference type="Pfam" id="PF05532"/>
    </source>
</evidence>
<evidence type="ECO:0000256" key="2">
    <source>
        <dbReference type="SAM" id="MobiDB-lite"/>
    </source>
</evidence>
<feature type="compositionally biased region" description="Basic residues" evidence="2">
    <location>
        <begin position="1"/>
        <end position="13"/>
    </location>
</feature>
<evidence type="ECO:0000313" key="4">
    <source>
        <dbReference type="EMBL" id="PSM40641.1"/>
    </source>
</evidence>
<feature type="compositionally biased region" description="Basic and acidic residues" evidence="2">
    <location>
        <begin position="14"/>
        <end position="49"/>
    </location>
</feature>
<proteinExistence type="inferred from homology"/>
<sequence length="57" mass="6186">MSKAKSKAKQMKGKMKEATGRAMDDKSMEGEGRGEQMAGKAEDLKDRAAGHMKKSGR</sequence>
<dbReference type="RefSeq" id="WP_107018962.1">
    <property type="nucleotide sequence ID" value="NZ_KZ679047.1"/>
</dbReference>
<feature type="domain" description="CsbD-like" evidence="3">
    <location>
        <begin position="3"/>
        <end position="53"/>
    </location>
</feature>
<evidence type="ECO:0000256" key="1">
    <source>
        <dbReference type="ARBA" id="ARBA00009129"/>
    </source>
</evidence>
<keyword evidence="5" id="KW-1185">Reference proteome</keyword>
<evidence type="ECO:0000313" key="5">
    <source>
        <dbReference type="Proteomes" id="UP000240429"/>
    </source>
</evidence>
<comment type="similarity">
    <text evidence="1">Belongs to the UPF0337 (CsbD) family.</text>
</comment>
<dbReference type="SUPFAM" id="SSF69047">
    <property type="entry name" value="Hypothetical protein YjbJ"/>
    <property type="match status" value="1"/>
</dbReference>
<dbReference type="OrthoDB" id="4337837at2"/>
<dbReference type="AlphaFoldDB" id="A0A2P8Q307"/>
<dbReference type="InterPro" id="IPR008462">
    <property type="entry name" value="CsbD"/>
</dbReference>
<name>A0A2P8Q307_9ACTN</name>
<dbReference type="EMBL" id="PYBJ01000017">
    <property type="protein sequence ID" value="PSM40641.1"/>
    <property type="molecule type" value="Genomic_DNA"/>
</dbReference>
<protein>
    <submittedName>
        <fullName evidence="4">CsbD family protein</fullName>
    </submittedName>
</protein>
<feature type="region of interest" description="Disordered" evidence="2">
    <location>
        <begin position="1"/>
        <end position="57"/>
    </location>
</feature>
<dbReference type="InterPro" id="IPR036629">
    <property type="entry name" value="YjbJ_sf"/>
</dbReference>
<dbReference type="Gene3D" id="1.10.1470.10">
    <property type="entry name" value="YjbJ"/>
    <property type="match status" value="1"/>
</dbReference>
<accession>A0A2P8Q307</accession>
<organism evidence="4 5">
    <name type="scientific">Streptomyces dioscori</name>
    <dbReference type="NCBI Taxonomy" id="2109333"/>
    <lineage>
        <taxon>Bacteria</taxon>
        <taxon>Bacillati</taxon>
        <taxon>Actinomycetota</taxon>
        <taxon>Actinomycetes</taxon>
        <taxon>Kitasatosporales</taxon>
        <taxon>Streptomycetaceae</taxon>
        <taxon>Streptomyces</taxon>
        <taxon>Streptomyces aurantiacus group</taxon>
    </lineage>
</organism>
<comment type="caution">
    <text evidence="4">The sequence shown here is derived from an EMBL/GenBank/DDBJ whole genome shotgun (WGS) entry which is preliminary data.</text>
</comment>
<reference evidence="4 5" key="1">
    <citation type="submission" date="2018-03" db="EMBL/GenBank/DDBJ databases">
        <title>Streptomyces dioscori sp. nov., a novel endophytic actinobacterium isolated from bulbil of Dioscorea bulbifera L.</title>
        <authorList>
            <person name="Zhikuan W."/>
        </authorList>
    </citation>
    <scope>NUCLEOTIDE SEQUENCE [LARGE SCALE GENOMIC DNA]</scope>
    <source>
        <strain evidence="4 5">A217</strain>
    </source>
</reference>
<gene>
    <name evidence="4" type="ORF">C6Y14_24420</name>
</gene>
<dbReference type="Pfam" id="PF05532">
    <property type="entry name" value="CsbD"/>
    <property type="match status" value="1"/>
</dbReference>